<organism evidence="1 2">
    <name type="scientific">Mariniphaga sediminis</name>
    <dbReference type="NCBI Taxonomy" id="1628158"/>
    <lineage>
        <taxon>Bacteria</taxon>
        <taxon>Pseudomonadati</taxon>
        <taxon>Bacteroidota</taxon>
        <taxon>Bacteroidia</taxon>
        <taxon>Marinilabiliales</taxon>
        <taxon>Prolixibacteraceae</taxon>
        <taxon>Mariniphaga</taxon>
    </lineage>
</organism>
<comment type="caution">
    <text evidence="1">The sequence shown here is derived from an EMBL/GenBank/DDBJ whole genome shotgun (WGS) entry which is preliminary data.</text>
</comment>
<dbReference type="OrthoDB" id="9810361at2"/>
<gene>
    <name evidence="1" type="ORF">D1164_10335</name>
</gene>
<proteinExistence type="predicted"/>
<evidence type="ECO:0000313" key="1">
    <source>
        <dbReference type="EMBL" id="RIH65507.1"/>
    </source>
</evidence>
<keyword evidence="2" id="KW-1185">Reference proteome</keyword>
<dbReference type="Proteomes" id="UP000266441">
    <property type="component" value="Unassembled WGS sequence"/>
</dbReference>
<dbReference type="RefSeq" id="WP_119349887.1">
    <property type="nucleotide sequence ID" value="NZ_QWET01000006.1"/>
</dbReference>
<accession>A0A399D1Q3</accession>
<dbReference type="AlphaFoldDB" id="A0A399D1Q3"/>
<evidence type="ECO:0000313" key="2">
    <source>
        <dbReference type="Proteomes" id="UP000266441"/>
    </source>
</evidence>
<name>A0A399D1Q3_9BACT</name>
<sequence length="180" mass="20935">MEDLLKKHFLDYFAVRDDVDVTAERLGKEHAPHLQCEKGCDLCCMDFSILPIEFYAILEELKSNKFDKTKIQSNAPNNKDSCIFLKDHACTIYKSRPLICRTHGLPLLFANDDGEWELSACELNFTQFNFEKFSVSNTYPQDKFNSRLFLLNRKFISEFGKGKDFGEFDLLPLKELVEKL</sequence>
<dbReference type="Pfam" id="PF03692">
    <property type="entry name" value="CxxCxxCC"/>
    <property type="match status" value="1"/>
</dbReference>
<protein>
    <submittedName>
        <fullName evidence="1">YkgJ family cysteine cluster protein</fullName>
    </submittedName>
</protein>
<dbReference type="InterPro" id="IPR005358">
    <property type="entry name" value="Puta_zinc/iron-chelating_dom"/>
</dbReference>
<reference evidence="1 2" key="1">
    <citation type="journal article" date="2015" name="Int. J. Syst. Evol. Microbiol.">
        <title>Mariniphaga sediminis sp. nov., isolated from coastal sediment.</title>
        <authorList>
            <person name="Wang F.Q."/>
            <person name="Shen Q.Y."/>
            <person name="Chen G.J."/>
            <person name="Du Z.J."/>
        </authorList>
    </citation>
    <scope>NUCLEOTIDE SEQUENCE [LARGE SCALE GENOMIC DNA]</scope>
    <source>
        <strain evidence="1 2">SY21</strain>
    </source>
</reference>
<dbReference type="EMBL" id="QWET01000006">
    <property type="protein sequence ID" value="RIH65507.1"/>
    <property type="molecule type" value="Genomic_DNA"/>
</dbReference>